<keyword evidence="2" id="KW-1185">Reference proteome</keyword>
<dbReference type="Proteomes" id="UP000826656">
    <property type="component" value="Unassembled WGS sequence"/>
</dbReference>
<dbReference type="EMBL" id="JAIVGD010000005">
    <property type="protein sequence ID" value="KAH0773037.1"/>
    <property type="molecule type" value="Genomic_DNA"/>
</dbReference>
<comment type="caution">
    <text evidence="1">The sequence shown here is derived from an EMBL/GenBank/DDBJ whole genome shotgun (WGS) entry which is preliminary data.</text>
</comment>
<protein>
    <recommendedName>
        <fullName evidence="3">CheW-like domain-containing protein</fullName>
    </recommendedName>
</protein>
<proteinExistence type="predicted"/>
<organism evidence="1 2">
    <name type="scientific">Solanum tuberosum</name>
    <name type="common">Potato</name>
    <dbReference type="NCBI Taxonomy" id="4113"/>
    <lineage>
        <taxon>Eukaryota</taxon>
        <taxon>Viridiplantae</taxon>
        <taxon>Streptophyta</taxon>
        <taxon>Embryophyta</taxon>
        <taxon>Tracheophyta</taxon>
        <taxon>Spermatophyta</taxon>
        <taxon>Magnoliopsida</taxon>
        <taxon>eudicotyledons</taxon>
        <taxon>Gunneridae</taxon>
        <taxon>Pentapetalae</taxon>
        <taxon>asterids</taxon>
        <taxon>lamiids</taxon>
        <taxon>Solanales</taxon>
        <taxon>Solanaceae</taxon>
        <taxon>Solanoideae</taxon>
        <taxon>Solaneae</taxon>
        <taxon>Solanum</taxon>
    </lineage>
</organism>
<sequence length="63" mass="7215">MGDASYVIDIKIIEIDIKCPTNNLEREQMKDIPYASIVGNLMYAQEDISIIQILTTKELQRKS</sequence>
<reference evidence="1 2" key="1">
    <citation type="journal article" date="2021" name="bioRxiv">
        <title>Chromosome-scale and haplotype-resolved genome assembly of a tetraploid potato cultivar.</title>
        <authorList>
            <person name="Sun H."/>
            <person name="Jiao W.-B."/>
            <person name="Krause K."/>
            <person name="Campoy J.A."/>
            <person name="Goel M."/>
            <person name="Folz-Donahue K."/>
            <person name="Kukat C."/>
            <person name="Huettel B."/>
            <person name="Schneeberger K."/>
        </authorList>
    </citation>
    <scope>NUCLEOTIDE SEQUENCE [LARGE SCALE GENOMIC DNA]</scope>
    <source>
        <strain evidence="1">SolTubOtavaFocal</strain>
        <tissue evidence="1">Leaves</tissue>
    </source>
</reference>
<evidence type="ECO:0000313" key="1">
    <source>
        <dbReference type="EMBL" id="KAH0773037.1"/>
    </source>
</evidence>
<name>A0ABQ7VX24_SOLTU</name>
<accession>A0ABQ7VX24</accession>
<evidence type="ECO:0000313" key="2">
    <source>
        <dbReference type="Proteomes" id="UP000826656"/>
    </source>
</evidence>
<evidence type="ECO:0008006" key="3">
    <source>
        <dbReference type="Google" id="ProtNLM"/>
    </source>
</evidence>
<gene>
    <name evidence="1" type="ORF">KY290_010174</name>
</gene>